<dbReference type="EC" id="4.1.3.25" evidence="7"/>
<evidence type="ECO:0000313" key="8">
    <source>
        <dbReference type="Proteomes" id="UP000535182"/>
    </source>
</evidence>
<dbReference type="GO" id="GO:0047777">
    <property type="term" value="F:(S)-citramalyl-CoA lyase activity"/>
    <property type="evidence" value="ECO:0007669"/>
    <property type="project" value="UniProtKB-EC"/>
</dbReference>
<dbReference type="InterPro" id="IPR005000">
    <property type="entry name" value="Aldolase/citrate-lyase_domain"/>
</dbReference>
<dbReference type="NCBIfam" id="NF038242">
    <property type="entry name" value="RipC_Ccl"/>
    <property type="match status" value="1"/>
</dbReference>
<feature type="binding site" evidence="5">
    <location>
        <position position="160"/>
    </location>
    <ligand>
        <name>Mg(2+)</name>
        <dbReference type="ChEBI" id="CHEBI:18420"/>
    </ligand>
</feature>
<feature type="binding site" evidence="4">
    <location>
        <position position="133"/>
    </location>
    <ligand>
        <name>substrate</name>
    </ligand>
</feature>
<comment type="cofactor">
    <cofactor evidence="1">
        <name>Mg(2+)</name>
        <dbReference type="ChEBI" id="CHEBI:18420"/>
    </cofactor>
</comment>
<dbReference type="Gene3D" id="3.20.20.60">
    <property type="entry name" value="Phosphoenolpyruvate-binding domains"/>
    <property type="match status" value="1"/>
</dbReference>
<dbReference type="InterPro" id="IPR011206">
    <property type="entry name" value="Citrate_lyase_beta/mcl1/mcl2"/>
</dbReference>
<dbReference type="AlphaFoldDB" id="A0A9X0QBZ6"/>
<dbReference type="PANTHER" id="PTHR32308">
    <property type="entry name" value="LYASE BETA SUBUNIT, PUTATIVE (AFU_ORTHOLOGUE AFUA_4G13030)-RELATED"/>
    <property type="match status" value="1"/>
</dbReference>
<dbReference type="InterPro" id="IPR015813">
    <property type="entry name" value="Pyrv/PenolPyrv_kinase-like_dom"/>
</dbReference>
<name>A0A9X0QBZ6_9BACT</name>
<dbReference type="SUPFAM" id="SSF51621">
    <property type="entry name" value="Phosphoenolpyruvate/pyruvate domain"/>
    <property type="match status" value="1"/>
</dbReference>
<evidence type="ECO:0000256" key="2">
    <source>
        <dbReference type="ARBA" id="ARBA00022723"/>
    </source>
</evidence>
<protein>
    <submittedName>
        <fullName evidence="7">(S)-citramalyl-CoA lyase</fullName>
        <ecNumber evidence="7">4.1.3.25</ecNumber>
    </submittedName>
</protein>
<keyword evidence="2 5" id="KW-0479">Metal-binding</keyword>
<feature type="binding site" evidence="5">
    <location>
        <position position="133"/>
    </location>
    <ligand>
        <name>Mg(2+)</name>
        <dbReference type="ChEBI" id="CHEBI:18420"/>
    </ligand>
</feature>
<comment type="caution">
    <text evidence="7">The sequence shown here is derived from an EMBL/GenBank/DDBJ whole genome shotgun (WGS) entry which is preliminary data.</text>
</comment>
<dbReference type="InterPro" id="IPR040442">
    <property type="entry name" value="Pyrv_kinase-like_dom_sf"/>
</dbReference>
<organism evidence="7 8">
    <name type="scientific">Tunturiibacter gelidiferens</name>
    <dbReference type="NCBI Taxonomy" id="3069689"/>
    <lineage>
        <taxon>Bacteria</taxon>
        <taxon>Pseudomonadati</taxon>
        <taxon>Acidobacteriota</taxon>
        <taxon>Terriglobia</taxon>
        <taxon>Terriglobales</taxon>
        <taxon>Acidobacteriaceae</taxon>
        <taxon>Tunturiibacter</taxon>
    </lineage>
</organism>
<feature type="binding site" evidence="4">
    <location>
        <position position="75"/>
    </location>
    <ligand>
        <name>substrate</name>
    </ligand>
</feature>
<evidence type="ECO:0000256" key="4">
    <source>
        <dbReference type="PIRSR" id="PIRSR015582-1"/>
    </source>
</evidence>
<dbReference type="Proteomes" id="UP000535182">
    <property type="component" value="Unassembled WGS sequence"/>
</dbReference>
<keyword evidence="3 5" id="KW-0460">Magnesium</keyword>
<reference evidence="7 8" key="1">
    <citation type="submission" date="2020-08" db="EMBL/GenBank/DDBJ databases">
        <title>Genomic Encyclopedia of Type Strains, Phase IV (KMG-V): Genome sequencing to study the core and pangenomes of soil and plant-associated prokaryotes.</title>
        <authorList>
            <person name="Whitman W."/>
        </authorList>
    </citation>
    <scope>NUCLEOTIDE SEQUENCE [LARGE SCALE GENOMIC DNA]</scope>
    <source>
        <strain evidence="7 8">X5P2</strain>
    </source>
</reference>
<dbReference type="GO" id="GO:0006107">
    <property type="term" value="P:oxaloacetate metabolic process"/>
    <property type="evidence" value="ECO:0007669"/>
    <property type="project" value="TreeGrafter"/>
</dbReference>
<keyword evidence="7" id="KW-0456">Lyase</keyword>
<dbReference type="PIRSF" id="PIRSF015582">
    <property type="entry name" value="Cit_lyase_B"/>
    <property type="match status" value="1"/>
</dbReference>
<evidence type="ECO:0000259" key="6">
    <source>
        <dbReference type="Pfam" id="PF03328"/>
    </source>
</evidence>
<evidence type="ECO:0000313" key="7">
    <source>
        <dbReference type="EMBL" id="MBB5327470.1"/>
    </source>
</evidence>
<evidence type="ECO:0000256" key="5">
    <source>
        <dbReference type="PIRSR" id="PIRSR015582-2"/>
    </source>
</evidence>
<accession>A0A9X0QBZ6</accession>
<dbReference type="EMBL" id="JACHEB010000002">
    <property type="protein sequence ID" value="MBB5327470.1"/>
    <property type="molecule type" value="Genomic_DNA"/>
</dbReference>
<dbReference type="PANTHER" id="PTHR32308:SF0">
    <property type="entry name" value="HPCH_HPAI ALDOLASE_CITRATE LYASE DOMAIN-CONTAINING PROTEIN"/>
    <property type="match status" value="1"/>
</dbReference>
<dbReference type="Pfam" id="PF03328">
    <property type="entry name" value="HpcH_HpaI"/>
    <property type="match status" value="1"/>
</dbReference>
<feature type="domain" description="HpcH/HpaI aldolase/citrate lyase" evidence="6">
    <location>
        <begin position="15"/>
        <end position="226"/>
    </location>
</feature>
<evidence type="ECO:0000256" key="3">
    <source>
        <dbReference type="ARBA" id="ARBA00022842"/>
    </source>
</evidence>
<sequence length="286" mass="30268">MTLPKLQKSILSLKSWLFTPATKSDRFTRAVNVGAGALIIDLEDAVAPSAKKEARATALRYLAEVPADHLPYALRINSPDTRFGFDDLQALLSSSGDPDYLVLPKCGSSALIGLVRNLLQEAGKTAQIIALIESAKGVGALDEIARGDAKPAALIFGAADMAADLGAKTAWEPLLWVRSRIVQAAASAGIAALDSPYFDIGNTEGLRQETEASASLGFHGKCAIHPAQIAIINEVLTPSEQQVAEARQILVVNQKGVGSVDHQMVDEAVARKARLVLERAGIAVEK</sequence>
<gene>
    <name evidence="7" type="ORF">HDF14_001075</name>
</gene>
<proteinExistence type="predicted"/>
<keyword evidence="8" id="KW-1185">Reference proteome</keyword>
<evidence type="ECO:0000256" key="1">
    <source>
        <dbReference type="ARBA" id="ARBA00001946"/>
    </source>
</evidence>
<dbReference type="GO" id="GO:0000287">
    <property type="term" value="F:magnesium ion binding"/>
    <property type="evidence" value="ECO:0007669"/>
    <property type="project" value="TreeGrafter"/>
</dbReference>
<dbReference type="RefSeq" id="WP_183974186.1">
    <property type="nucleotide sequence ID" value="NZ_JACHEB010000002.1"/>
</dbReference>